<dbReference type="InterPro" id="IPR009003">
    <property type="entry name" value="Peptidase_S1_PA"/>
</dbReference>
<proteinExistence type="inferred from homology"/>
<keyword evidence="7" id="KW-1185">Reference proteome</keyword>
<evidence type="ECO:0000313" key="7">
    <source>
        <dbReference type="Proteomes" id="UP000627781"/>
    </source>
</evidence>
<dbReference type="PANTHER" id="PTHR22939">
    <property type="entry name" value="SERINE PROTEASE FAMILY S1C HTRA-RELATED"/>
    <property type="match status" value="1"/>
</dbReference>
<dbReference type="PRINTS" id="PR00834">
    <property type="entry name" value="PROTEASES2C"/>
</dbReference>
<dbReference type="Gene3D" id="2.40.10.10">
    <property type="entry name" value="Trypsin-like serine proteases"/>
    <property type="match status" value="2"/>
</dbReference>
<feature type="transmembrane region" description="Helical" evidence="4">
    <location>
        <begin position="42"/>
        <end position="65"/>
    </location>
</feature>
<dbReference type="Pfam" id="PF13365">
    <property type="entry name" value="Trypsin_2"/>
    <property type="match status" value="1"/>
</dbReference>
<dbReference type="InterPro" id="IPR001940">
    <property type="entry name" value="Peptidase_S1C"/>
</dbReference>
<keyword evidence="4" id="KW-0472">Membrane</keyword>
<name>A0ABR8PWV8_9CLOT</name>
<accession>A0ABR8PWV8</accession>
<evidence type="ECO:0000313" key="6">
    <source>
        <dbReference type="EMBL" id="MBD7912608.1"/>
    </source>
</evidence>
<dbReference type="EMBL" id="JACSRA010000026">
    <property type="protein sequence ID" value="MBD7912608.1"/>
    <property type="molecule type" value="Genomic_DNA"/>
</dbReference>
<evidence type="ECO:0000256" key="4">
    <source>
        <dbReference type="SAM" id="Phobius"/>
    </source>
</evidence>
<dbReference type="InterPro" id="IPR001478">
    <property type="entry name" value="PDZ"/>
</dbReference>
<protein>
    <submittedName>
        <fullName evidence="6">Trypsin-like peptidase domain-containing protein</fullName>
    </submittedName>
</protein>
<reference evidence="6 7" key="1">
    <citation type="submission" date="2020-08" db="EMBL/GenBank/DDBJ databases">
        <title>A Genomic Blueprint of the Chicken Gut Microbiome.</title>
        <authorList>
            <person name="Gilroy R."/>
            <person name="Ravi A."/>
            <person name="Getino M."/>
            <person name="Pursley I."/>
            <person name="Horton D.L."/>
            <person name="Alikhan N.-F."/>
            <person name="Baker D."/>
            <person name="Gharbi K."/>
            <person name="Hall N."/>
            <person name="Watson M."/>
            <person name="Adriaenssens E.M."/>
            <person name="Foster-Nyarko E."/>
            <person name="Jarju S."/>
            <person name="Secka A."/>
            <person name="Antonio M."/>
            <person name="Oren A."/>
            <person name="Chaudhuri R."/>
            <person name="La Ragione R.M."/>
            <person name="Hildebrand F."/>
            <person name="Pallen M.J."/>
        </authorList>
    </citation>
    <scope>NUCLEOTIDE SEQUENCE [LARGE SCALE GENOMIC DNA]</scope>
    <source>
        <strain evidence="6 7">Sa3CVN1</strain>
    </source>
</reference>
<keyword evidence="3" id="KW-0378">Hydrolase</keyword>
<dbReference type="Pfam" id="PF13180">
    <property type="entry name" value="PDZ_2"/>
    <property type="match status" value="1"/>
</dbReference>
<dbReference type="RefSeq" id="WP_143317476.1">
    <property type="nucleotide sequence ID" value="NZ_JACSRA010000026.1"/>
</dbReference>
<comment type="similarity">
    <text evidence="1">Belongs to the peptidase S1C family.</text>
</comment>
<dbReference type="InterPro" id="IPR043504">
    <property type="entry name" value="Peptidase_S1_PA_chymotrypsin"/>
</dbReference>
<feature type="domain" description="PDZ" evidence="5">
    <location>
        <begin position="291"/>
        <end position="389"/>
    </location>
</feature>
<dbReference type="SMART" id="SM00228">
    <property type="entry name" value="PDZ"/>
    <property type="match status" value="1"/>
</dbReference>
<evidence type="ECO:0000256" key="1">
    <source>
        <dbReference type="ARBA" id="ARBA00010541"/>
    </source>
</evidence>
<evidence type="ECO:0000256" key="3">
    <source>
        <dbReference type="ARBA" id="ARBA00022801"/>
    </source>
</evidence>
<dbReference type="SUPFAM" id="SSF50494">
    <property type="entry name" value="Trypsin-like serine proteases"/>
    <property type="match status" value="1"/>
</dbReference>
<keyword evidence="2" id="KW-0645">Protease</keyword>
<dbReference type="InterPro" id="IPR036034">
    <property type="entry name" value="PDZ_sf"/>
</dbReference>
<comment type="caution">
    <text evidence="6">The sequence shown here is derived from an EMBL/GenBank/DDBJ whole genome shotgun (WGS) entry which is preliminary data.</text>
</comment>
<keyword evidence="4" id="KW-0812">Transmembrane</keyword>
<dbReference type="PROSITE" id="PS50106">
    <property type="entry name" value="PDZ"/>
    <property type="match status" value="1"/>
</dbReference>
<gene>
    <name evidence="6" type="ORF">H9661_14730</name>
</gene>
<keyword evidence="4" id="KW-1133">Transmembrane helix</keyword>
<evidence type="ECO:0000256" key="2">
    <source>
        <dbReference type="ARBA" id="ARBA00022670"/>
    </source>
</evidence>
<dbReference type="SUPFAM" id="SSF50156">
    <property type="entry name" value="PDZ domain-like"/>
    <property type="match status" value="1"/>
</dbReference>
<evidence type="ECO:0000259" key="5">
    <source>
        <dbReference type="PROSITE" id="PS50106"/>
    </source>
</evidence>
<dbReference type="Gene3D" id="2.30.42.10">
    <property type="match status" value="1"/>
</dbReference>
<dbReference type="PANTHER" id="PTHR22939:SF129">
    <property type="entry name" value="SERINE PROTEASE HTRA2, MITOCHONDRIAL"/>
    <property type="match status" value="1"/>
</dbReference>
<organism evidence="6 7">
    <name type="scientific">Clostridium cibarium</name>
    <dbReference type="NCBI Taxonomy" id="2762247"/>
    <lineage>
        <taxon>Bacteria</taxon>
        <taxon>Bacillati</taxon>
        <taxon>Bacillota</taxon>
        <taxon>Clostridia</taxon>
        <taxon>Eubacteriales</taxon>
        <taxon>Clostridiaceae</taxon>
        <taxon>Clostridium</taxon>
    </lineage>
</organism>
<sequence length="401" mass="42427">MYNGNDNNNSYNNNMGGMNNNFNFSREDFEEKRKKRKKNAKIAGVVVGALLLTITSGLLGGVVTYKIMAKDKVVGSTSYAAPEFTSASEGSLTASQAFEKVKPAVVTISTKSIQSTNNGLFSQEVEGLGSGFIINEDGYILTNNHVVQGSDDVKVLLSDGSEVSAKVINTDPYEDLAMIKLADGTKVPGVAELGDSDALYPGEDVIAIGTPLSKSFAQTMTKGIVSAVNRDVESESGTSIKVIQTDAAINAGNSGGPLVNTKGQVIGINSMKMGSAAAGSQGSSIEGMGFSIPINEAKSRLESLSKPIISLGIKVFDLTPELAKKYDSPEGVYVKEISDFSPAAKAGMKQGDIIIKFDGTKIKTGKELNELKEKKNAGDKVKITVSRDKKEVELEVELAQK</sequence>
<dbReference type="Proteomes" id="UP000627781">
    <property type="component" value="Unassembled WGS sequence"/>
</dbReference>